<sequence length="70" mass="8171">MPDSMIFIIQVINLILREEGPMERTTLVYKVEEKMQLGELNRYIETTLDLLIGTKKILQDDDGKLFLQSK</sequence>
<reference evidence="1 2" key="1">
    <citation type="journal article" date="2015" name="Nature">
        <title>rRNA introns, odd ribosomes, and small enigmatic genomes across a large radiation of phyla.</title>
        <authorList>
            <person name="Brown C.T."/>
            <person name="Hug L.A."/>
            <person name="Thomas B.C."/>
            <person name="Sharon I."/>
            <person name="Castelle C.J."/>
            <person name="Singh A."/>
            <person name="Wilkins M.J."/>
            <person name="Williams K.H."/>
            <person name="Banfield J.F."/>
        </authorList>
    </citation>
    <scope>NUCLEOTIDE SEQUENCE [LARGE SCALE GENOMIC DNA]</scope>
</reference>
<accession>A0A0G1EIM2</accession>
<protein>
    <submittedName>
        <fullName evidence="1">Uncharacterized protein</fullName>
    </submittedName>
</protein>
<organism evidence="1 2">
    <name type="scientific">candidate division WWE3 bacterium GW2011_GWB2_43_22</name>
    <dbReference type="NCBI Taxonomy" id="1619118"/>
    <lineage>
        <taxon>Bacteria</taxon>
        <taxon>Katanobacteria</taxon>
    </lineage>
</organism>
<evidence type="ECO:0000313" key="2">
    <source>
        <dbReference type="Proteomes" id="UP000033910"/>
    </source>
</evidence>
<proteinExistence type="predicted"/>
<dbReference type="AlphaFoldDB" id="A0A0G1EIM2"/>
<dbReference type="EMBL" id="LCGF01000033">
    <property type="protein sequence ID" value="KKT09648.1"/>
    <property type="molecule type" value="Genomic_DNA"/>
</dbReference>
<dbReference type="Proteomes" id="UP000033910">
    <property type="component" value="Unassembled WGS sequence"/>
</dbReference>
<name>A0A0G1EIM2_UNCKA</name>
<evidence type="ECO:0000313" key="1">
    <source>
        <dbReference type="EMBL" id="KKT09648.1"/>
    </source>
</evidence>
<gene>
    <name evidence="1" type="ORF">UV89_C0033G0009</name>
</gene>
<comment type="caution">
    <text evidence="1">The sequence shown here is derived from an EMBL/GenBank/DDBJ whole genome shotgun (WGS) entry which is preliminary data.</text>
</comment>